<evidence type="ECO:0000313" key="10">
    <source>
        <dbReference type="Proteomes" id="UP000094565"/>
    </source>
</evidence>
<evidence type="ECO:0000256" key="6">
    <source>
        <dbReference type="ARBA" id="ARBA00022737"/>
    </source>
</evidence>
<keyword evidence="3" id="KW-0637">Prenyltransferase</keyword>
<evidence type="ECO:0000256" key="5">
    <source>
        <dbReference type="ARBA" id="ARBA00022723"/>
    </source>
</evidence>
<evidence type="ECO:0000256" key="2">
    <source>
        <dbReference type="ARBA" id="ARBA00010497"/>
    </source>
</evidence>
<dbReference type="GO" id="GO:0046872">
    <property type="term" value="F:metal ion binding"/>
    <property type="evidence" value="ECO:0007669"/>
    <property type="project" value="UniProtKB-KW"/>
</dbReference>
<dbReference type="PANTHER" id="PTHR11774">
    <property type="entry name" value="GERANYLGERANYL TRANSFERASE TYPE BETA SUBUNIT"/>
    <property type="match status" value="1"/>
</dbReference>
<name>A0A1B2JHW5_PICPA</name>
<evidence type="ECO:0000313" key="9">
    <source>
        <dbReference type="EMBL" id="ANZ77634.1"/>
    </source>
</evidence>
<gene>
    <name evidence="9" type="primary">CDC43</name>
    <name evidence="9" type="ORF">ATY40_BA7504518</name>
</gene>
<accession>A0A1B2JHW5</accession>
<evidence type="ECO:0000256" key="3">
    <source>
        <dbReference type="ARBA" id="ARBA00022602"/>
    </source>
</evidence>
<evidence type="ECO:0000256" key="4">
    <source>
        <dbReference type="ARBA" id="ARBA00022679"/>
    </source>
</evidence>
<dbReference type="InterPro" id="IPR001330">
    <property type="entry name" value="Prenyltrans"/>
</dbReference>
<keyword evidence="6" id="KW-0677">Repeat</keyword>
<dbReference type="EMBL" id="CP014587">
    <property type="protein sequence ID" value="ANZ77634.1"/>
    <property type="molecule type" value="Genomic_DNA"/>
</dbReference>
<dbReference type="GO" id="GO:0004662">
    <property type="term" value="F:CAAX-protein geranylgeranyltransferase activity"/>
    <property type="evidence" value="ECO:0007669"/>
    <property type="project" value="TreeGrafter"/>
</dbReference>
<dbReference type="AlphaFoldDB" id="A0A1B2JHW5"/>
<keyword evidence="4" id="KW-0808">Transferase</keyword>
<dbReference type="Proteomes" id="UP000094565">
    <property type="component" value="Chromosome 4"/>
</dbReference>
<dbReference type="Pfam" id="PF00432">
    <property type="entry name" value="Prenyltrans"/>
    <property type="match status" value="1"/>
</dbReference>
<dbReference type="InterPro" id="IPR045089">
    <property type="entry name" value="PGGT1B-like"/>
</dbReference>
<comment type="cofactor">
    <cofactor evidence="1">
        <name>Zn(2+)</name>
        <dbReference type="ChEBI" id="CHEBI:29105"/>
    </cofactor>
</comment>
<dbReference type="SUPFAM" id="SSF48239">
    <property type="entry name" value="Terpenoid cyclases/Protein prenyltransferases"/>
    <property type="match status" value="1"/>
</dbReference>
<dbReference type="GO" id="GO:0005953">
    <property type="term" value="C:CAAX-protein geranylgeranyltransferase complex"/>
    <property type="evidence" value="ECO:0007669"/>
    <property type="project" value="TreeGrafter"/>
</dbReference>
<proteinExistence type="inferred from homology"/>
<evidence type="ECO:0000256" key="1">
    <source>
        <dbReference type="ARBA" id="ARBA00001947"/>
    </source>
</evidence>
<dbReference type="Gene3D" id="1.50.10.20">
    <property type="match status" value="1"/>
</dbReference>
<evidence type="ECO:0000256" key="7">
    <source>
        <dbReference type="ARBA" id="ARBA00022833"/>
    </source>
</evidence>
<keyword evidence="7" id="KW-0862">Zinc</keyword>
<feature type="domain" description="Prenyltransferase alpha-alpha toroid" evidence="8">
    <location>
        <begin position="3"/>
        <end position="342"/>
    </location>
</feature>
<comment type="similarity">
    <text evidence="2">Belongs to the protein prenyltransferase subunit beta family.</text>
</comment>
<dbReference type="PANTHER" id="PTHR11774:SF4">
    <property type="entry name" value="GERANYLGERANYL TRANSFERASE TYPE-1 SUBUNIT BETA"/>
    <property type="match status" value="1"/>
</dbReference>
<organism evidence="9 10">
    <name type="scientific">Komagataella pastoris</name>
    <name type="common">Yeast</name>
    <name type="synonym">Pichia pastoris</name>
    <dbReference type="NCBI Taxonomy" id="4922"/>
    <lineage>
        <taxon>Eukaryota</taxon>
        <taxon>Fungi</taxon>
        <taxon>Dikarya</taxon>
        <taxon>Ascomycota</taxon>
        <taxon>Saccharomycotina</taxon>
        <taxon>Pichiomycetes</taxon>
        <taxon>Pichiales</taxon>
        <taxon>Pichiaceae</taxon>
        <taxon>Komagataella</taxon>
    </lineage>
</organism>
<keyword evidence="10" id="KW-1185">Reference proteome</keyword>
<evidence type="ECO:0000259" key="8">
    <source>
        <dbReference type="Pfam" id="PF00432"/>
    </source>
</evidence>
<dbReference type="InterPro" id="IPR008930">
    <property type="entry name" value="Terpenoid_cyclase/PrenylTrfase"/>
</dbReference>
<protein>
    <submittedName>
        <fullName evidence="9">BA75_04518T0</fullName>
    </submittedName>
</protein>
<sequence length="350" mass="39759">MSLDAPKHIKYFQLCLDMLPSRFEEEDSNKLAIVYFSLLGLLLLRGKQPEDIVSTNREEKIEWIYKHYLPDKSGFRGSLLYDLQLNQAKDNTNSDEYDVPNMAATLFSLQILHMFKDEKTEERLDRNRIMKFVSQCQAEDGSFKSCLGRDGIAFGDSDLRNCMIACTIRRILSNGETSNFQNDINVEKLKDYIMQCLNYNGGLGGSPKEESHAGLTFCGLTSLKLLGAELNPNEWRDTIKWLCHRQIQSQSGDDNNGGFNGRENKDADTCYSFWVIGSLKLLNMEHLIDQERIKQYLITVTQNKFMGGFTKTNEVKISDPLHSSLALCTLSMLGFPGLAQLDLVTMTPIN</sequence>
<dbReference type="OrthoDB" id="24893at2759"/>
<keyword evidence="5" id="KW-0479">Metal-binding</keyword>
<reference evidence="9 10" key="1">
    <citation type="submission" date="2016-02" db="EMBL/GenBank/DDBJ databases">
        <title>Comparative genomic and transcriptomic foundation for Pichia pastoris.</title>
        <authorList>
            <person name="Love K.R."/>
            <person name="Shah K.A."/>
            <person name="Whittaker C.A."/>
            <person name="Wu J."/>
            <person name="Bartlett M.C."/>
            <person name="Ma D."/>
            <person name="Leeson R.L."/>
            <person name="Priest M."/>
            <person name="Young S.K."/>
            <person name="Love J.C."/>
        </authorList>
    </citation>
    <scope>NUCLEOTIDE SEQUENCE [LARGE SCALE GENOMIC DNA]</scope>
    <source>
        <strain evidence="9 10">ATCC 28485</strain>
    </source>
</reference>